<feature type="chain" id="PRO_5008787721" description="LRRCT domain-containing protein" evidence="6">
    <location>
        <begin position="17"/>
        <end position="539"/>
    </location>
</feature>
<dbReference type="Gene3D" id="3.80.10.10">
    <property type="entry name" value="Ribonuclease Inhibitor"/>
    <property type="match status" value="3"/>
</dbReference>
<dbReference type="PROSITE" id="PS51450">
    <property type="entry name" value="LRR"/>
    <property type="match status" value="1"/>
</dbReference>
<proteinExistence type="predicted"/>
<protein>
    <recommendedName>
        <fullName evidence="7">LRRCT domain-containing protein</fullName>
    </recommendedName>
</protein>
<evidence type="ECO:0000313" key="10">
    <source>
        <dbReference type="Proteomes" id="UP000014760"/>
    </source>
</evidence>
<evidence type="ECO:0000256" key="6">
    <source>
        <dbReference type="SAM" id="SignalP"/>
    </source>
</evidence>
<dbReference type="OMA" id="SFNDMVT"/>
<dbReference type="SUPFAM" id="SSF52058">
    <property type="entry name" value="L domain-like"/>
    <property type="match status" value="1"/>
</dbReference>
<feature type="compositionally biased region" description="Low complexity" evidence="4">
    <location>
        <begin position="390"/>
        <end position="400"/>
    </location>
</feature>
<evidence type="ECO:0000256" key="3">
    <source>
        <dbReference type="ARBA" id="ARBA00022737"/>
    </source>
</evidence>
<keyword evidence="10" id="KW-1185">Reference proteome</keyword>
<keyword evidence="3" id="KW-0677">Repeat</keyword>
<dbReference type="HOGENOM" id="CLU_505526_0_0_1"/>
<dbReference type="Pfam" id="PF13306">
    <property type="entry name" value="LRR_5"/>
    <property type="match status" value="1"/>
</dbReference>
<dbReference type="EnsemblMetazoa" id="CapteT218054">
    <property type="protein sequence ID" value="CapteP218054"/>
    <property type="gene ID" value="CapteG218054"/>
</dbReference>
<dbReference type="STRING" id="283909.R7U717"/>
<gene>
    <name evidence="8" type="ORF">CAPTEDRAFT_218054</name>
</gene>
<dbReference type="Proteomes" id="UP000014760">
    <property type="component" value="Unassembled WGS sequence"/>
</dbReference>
<feature type="signal peptide" evidence="6">
    <location>
        <begin position="1"/>
        <end position="16"/>
    </location>
</feature>
<reference evidence="9" key="3">
    <citation type="submission" date="2015-06" db="UniProtKB">
        <authorList>
            <consortium name="EnsemblMetazoa"/>
        </authorList>
    </citation>
    <scope>IDENTIFICATION</scope>
</reference>
<feature type="transmembrane region" description="Helical" evidence="5">
    <location>
        <begin position="430"/>
        <end position="451"/>
    </location>
</feature>
<dbReference type="PANTHER" id="PTHR24366">
    <property type="entry name" value="IG(IMMUNOGLOBULIN) AND LRR(LEUCINE RICH REPEAT) DOMAINS"/>
    <property type="match status" value="1"/>
</dbReference>
<dbReference type="EMBL" id="KB307434">
    <property type="protein sequence ID" value="ELT98925.1"/>
    <property type="molecule type" value="Genomic_DNA"/>
</dbReference>
<feature type="compositionally biased region" description="Polar residues" evidence="4">
    <location>
        <begin position="409"/>
        <end position="418"/>
    </location>
</feature>
<reference evidence="10" key="1">
    <citation type="submission" date="2012-12" db="EMBL/GenBank/DDBJ databases">
        <authorList>
            <person name="Hellsten U."/>
            <person name="Grimwood J."/>
            <person name="Chapman J.A."/>
            <person name="Shapiro H."/>
            <person name="Aerts A."/>
            <person name="Otillar R.P."/>
            <person name="Terry A.Y."/>
            <person name="Boore J.L."/>
            <person name="Simakov O."/>
            <person name="Marletaz F."/>
            <person name="Cho S.-J."/>
            <person name="Edsinger-Gonzales E."/>
            <person name="Havlak P."/>
            <person name="Kuo D.-H."/>
            <person name="Larsson T."/>
            <person name="Lv J."/>
            <person name="Arendt D."/>
            <person name="Savage R."/>
            <person name="Osoegawa K."/>
            <person name="de Jong P."/>
            <person name="Lindberg D.R."/>
            <person name="Seaver E.C."/>
            <person name="Weisblat D.A."/>
            <person name="Putnam N.H."/>
            <person name="Grigoriev I.V."/>
            <person name="Rokhsar D.S."/>
        </authorList>
    </citation>
    <scope>NUCLEOTIDE SEQUENCE</scope>
    <source>
        <strain evidence="10">I ESC-2004</strain>
    </source>
</reference>
<keyword evidence="5" id="KW-1133">Transmembrane helix</keyword>
<reference evidence="8 10" key="2">
    <citation type="journal article" date="2013" name="Nature">
        <title>Insights into bilaterian evolution from three spiralian genomes.</title>
        <authorList>
            <person name="Simakov O."/>
            <person name="Marletaz F."/>
            <person name="Cho S.J."/>
            <person name="Edsinger-Gonzales E."/>
            <person name="Havlak P."/>
            <person name="Hellsten U."/>
            <person name="Kuo D.H."/>
            <person name="Larsson T."/>
            <person name="Lv J."/>
            <person name="Arendt D."/>
            <person name="Savage R."/>
            <person name="Osoegawa K."/>
            <person name="de Jong P."/>
            <person name="Grimwood J."/>
            <person name="Chapman J.A."/>
            <person name="Shapiro H."/>
            <person name="Aerts A."/>
            <person name="Otillar R.P."/>
            <person name="Terry A.Y."/>
            <person name="Boore J.L."/>
            <person name="Grigoriev I.V."/>
            <person name="Lindberg D.R."/>
            <person name="Seaver E.C."/>
            <person name="Weisblat D.A."/>
            <person name="Putnam N.H."/>
            <person name="Rokhsar D.S."/>
        </authorList>
    </citation>
    <scope>NUCLEOTIDE SEQUENCE</scope>
    <source>
        <strain evidence="8 10">I ESC-2004</strain>
    </source>
</reference>
<dbReference type="OrthoDB" id="676979at2759"/>
<dbReference type="PANTHER" id="PTHR24366:SF96">
    <property type="entry name" value="LEUCINE RICH REPEAT CONTAINING 53"/>
    <property type="match status" value="1"/>
</dbReference>
<dbReference type="EMBL" id="AMQN01010259">
    <property type="status" value="NOT_ANNOTATED_CDS"/>
    <property type="molecule type" value="Genomic_DNA"/>
</dbReference>
<dbReference type="InterPro" id="IPR000483">
    <property type="entry name" value="Cys-rich_flank_reg_C"/>
</dbReference>
<evidence type="ECO:0000259" key="7">
    <source>
        <dbReference type="SMART" id="SM00082"/>
    </source>
</evidence>
<dbReference type="Pfam" id="PF01463">
    <property type="entry name" value="LRRCT"/>
    <property type="match status" value="1"/>
</dbReference>
<dbReference type="SMART" id="SM00082">
    <property type="entry name" value="LRRCT"/>
    <property type="match status" value="1"/>
</dbReference>
<dbReference type="InterPro" id="IPR003591">
    <property type="entry name" value="Leu-rich_rpt_typical-subtyp"/>
</dbReference>
<keyword evidence="5" id="KW-0812">Transmembrane</keyword>
<evidence type="ECO:0000256" key="5">
    <source>
        <dbReference type="SAM" id="Phobius"/>
    </source>
</evidence>
<dbReference type="InterPro" id="IPR001611">
    <property type="entry name" value="Leu-rich_rpt"/>
</dbReference>
<dbReference type="InterPro" id="IPR032675">
    <property type="entry name" value="LRR_dom_sf"/>
</dbReference>
<sequence>MYRLFFPFIFLSITWAFECPSDCTCDVDVSSINCLSANLTSIPTTGSYALLDVRHNNLTSLTLGSEHSSLEIVDASDNSIDHVSISFNLAKVHRIHLHRNAITSIERSLWVNVLVLDLLDLADNLISSVADETFADLEVLESLDLSGNQLRELRPRALSGLLSLRTLNLERNQLMSVPSLAHVPQLISLNLRHNQLVTLPTFSFGRQIQVLSVAHNQIVQITPSAFQSDESLIPQLTKLDMQHNQLQSFPAAALSCLRHLQVVDLSGNLFEELPAGSFNGVMFSRLHTVFLNGMPQLEVIKEGAFNALHSVRSLQINSCPQLSSIEPGAIANCPNLMQLDLHACALTNLTADVLSDWASMSSFDMRFNPIHCDCQLFWLKDRLSALSASSPSPKCASPESLHGRPLTQVPRSSMPCNSSSQVDEYFEDRIMIAIFTSTCLLLLIVGGSLMYKYRHSMCEQSQPGVDVYSYFVYHNPNRMARHHNIPPRKLQAKPRDPNRSLRHVTWSATDIEPYRPKSKSESQAPKPPSAGKTDTPTAV</sequence>
<keyword evidence="1" id="KW-0433">Leucine-rich repeat</keyword>
<feature type="region of interest" description="Disordered" evidence="4">
    <location>
        <begin position="390"/>
        <end position="418"/>
    </location>
</feature>
<organism evidence="8">
    <name type="scientific">Capitella teleta</name>
    <name type="common">Polychaete worm</name>
    <dbReference type="NCBI Taxonomy" id="283909"/>
    <lineage>
        <taxon>Eukaryota</taxon>
        <taxon>Metazoa</taxon>
        <taxon>Spiralia</taxon>
        <taxon>Lophotrochozoa</taxon>
        <taxon>Annelida</taxon>
        <taxon>Polychaeta</taxon>
        <taxon>Sedentaria</taxon>
        <taxon>Scolecida</taxon>
        <taxon>Capitellidae</taxon>
        <taxon>Capitella</taxon>
    </lineage>
</organism>
<dbReference type="SMART" id="SM00364">
    <property type="entry name" value="LRR_BAC"/>
    <property type="match status" value="4"/>
</dbReference>
<feature type="region of interest" description="Disordered" evidence="4">
    <location>
        <begin position="482"/>
        <end position="539"/>
    </location>
</feature>
<name>R7U717_CAPTE</name>
<dbReference type="InterPro" id="IPR026906">
    <property type="entry name" value="LRR_5"/>
</dbReference>
<accession>R7U717</accession>
<keyword evidence="2 6" id="KW-0732">Signal</keyword>
<keyword evidence="5" id="KW-0472">Membrane</keyword>
<dbReference type="SMART" id="SM00369">
    <property type="entry name" value="LRR_TYP"/>
    <property type="match status" value="9"/>
</dbReference>
<evidence type="ECO:0000313" key="9">
    <source>
        <dbReference type="EnsemblMetazoa" id="CapteP218054"/>
    </source>
</evidence>
<dbReference type="Pfam" id="PF13855">
    <property type="entry name" value="LRR_8"/>
    <property type="match status" value="2"/>
</dbReference>
<evidence type="ECO:0000256" key="2">
    <source>
        <dbReference type="ARBA" id="ARBA00022729"/>
    </source>
</evidence>
<dbReference type="AlphaFoldDB" id="R7U717"/>
<evidence type="ECO:0000256" key="1">
    <source>
        <dbReference type="ARBA" id="ARBA00022614"/>
    </source>
</evidence>
<feature type="domain" description="LRRCT" evidence="7">
    <location>
        <begin position="368"/>
        <end position="417"/>
    </location>
</feature>
<evidence type="ECO:0000256" key="4">
    <source>
        <dbReference type="SAM" id="MobiDB-lite"/>
    </source>
</evidence>
<feature type="compositionally biased region" description="Basic residues" evidence="4">
    <location>
        <begin position="482"/>
        <end position="492"/>
    </location>
</feature>
<evidence type="ECO:0000313" key="8">
    <source>
        <dbReference type="EMBL" id="ELT98925.1"/>
    </source>
</evidence>